<keyword evidence="4" id="KW-0326">Glycosidase</keyword>
<proteinExistence type="predicted"/>
<dbReference type="InterPro" id="IPR012337">
    <property type="entry name" value="RNaseH-like_sf"/>
</dbReference>
<dbReference type="PANTHER" id="PTHR12124">
    <property type="entry name" value="POLYMYOSITIS/SCLERODERMA AUTOANTIGEN-RELATED"/>
    <property type="match status" value="1"/>
</dbReference>
<reference evidence="7" key="1">
    <citation type="submission" date="2021-02" db="EMBL/GenBank/DDBJ databases">
        <authorList>
            <person name="Nowell W R."/>
        </authorList>
    </citation>
    <scope>NUCLEOTIDE SEQUENCE</scope>
</reference>
<dbReference type="PANTHER" id="PTHR12124:SF47">
    <property type="entry name" value="EXOSOME COMPONENT 10"/>
    <property type="match status" value="1"/>
</dbReference>
<evidence type="ECO:0000256" key="2">
    <source>
        <dbReference type="ARBA" id="ARBA00022801"/>
    </source>
</evidence>
<dbReference type="InterPro" id="IPR045092">
    <property type="entry name" value="Rrp6-like"/>
</dbReference>
<feature type="compositionally biased region" description="Basic residues" evidence="5">
    <location>
        <begin position="394"/>
        <end position="419"/>
    </location>
</feature>
<protein>
    <recommendedName>
        <fullName evidence="6">HRDC domain-containing protein</fullName>
    </recommendedName>
</protein>
<dbReference type="FunFam" id="1.20.1270.50:FF:000002">
    <property type="entry name" value="Alpha-mannosidase"/>
    <property type="match status" value="1"/>
</dbReference>
<dbReference type="SUPFAM" id="SSF88713">
    <property type="entry name" value="Glycoside hydrolase/deacetylase"/>
    <property type="match status" value="1"/>
</dbReference>
<feature type="non-terminal residue" evidence="7">
    <location>
        <position position="1"/>
    </location>
</feature>
<gene>
    <name evidence="7" type="ORF">OVA965_LOCUS31272</name>
    <name evidence="8" type="ORF">TMI583_LOCUS32097</name>
</gene>
<dbReference type="EMBL" id="CAJNOK010023376">
    <property type="protein sequence ID" value="CAF1361746.1"/>
    <property type="molecule type" value="Genomic_DNA"/>
</dbReference>
<dbReference type="GO" id="GO:0071037">
    <property type="term" value="P:nuclear polyadenylation-dependent snRNA catabolic process"/>
    <property type="evidence" value="ECO:0007669"/>
    <property type="project" value="TreeGrafter"/>
</dbReference>
<dbReference type="Gene3D" id="1.10.150.80">
    <property type="entry name" value="HRDC domain"/>
    <property type="match status" value="1"/>
</dbReference>
<dbReference type="GO" id="GO:0000175">
    <property type="term" value="F:3'-5'-RNA exonuclease activity"/>
    <property type="evidence" value="ECO:0007669"/>
    <property type="project" value="InterPro"/>
</dbReference>
<sequence>RHSYRSYQVFTCLLQISTRSNDYLVDTLVLREELRVLNTVFANPKTLKVFHAGTSDIEWLYNDFGIYIINMFDTFPAAEGLNLTSLSLAYLLKEYCNVVANKQYQLADWRIRPLPREYIRYAREDTHYLLYISDILRNKLLDIKPKLLQVYEKSKNVCQYYKQPVFDPNGYQAIYRGKKFNGRQVAALKFLYYWRERIPREEDESTGYILPNNTLLQIAEILPTDIAATRFYYNRLPALVHEKLHGINEIILQWINDPSDNNLPVIPSYEPKKLTNARSIAVQRRPSTPVSLGLIDSQRGLSPDLTGIAAPVTLGLIDSQRGLSPDLAGIAAPVTLGLIDSQRDLSPDMTGTHWSSGNLSEKSLLAEKQSSKSEINKKRPHSPPCHSEQQEPGKKKHYSVNKKKKRNRRSQANLKKRKQQAAEGGSASFHKAADDEAGGFATDHIIMTMGSHFQHENSNECFKNLDKLTLCQSTVNTSDVSVFYSTPSCYSYVLNKAGHTWRSKMDDFFPYVNHPQGFRTGYFTSRAAVKRFDRHSNNIFQATRQLNAYAAINNHANLFFLNKALGIAQHHDVVSGTEKQYVADDYVMRLAYGIDKAF</sequence>
<keyword evidence="3" id="KW-0539">Nucleus</keyword>
<dbReference type="SUPFAM" id="SSF47819">
    <property type="entry name" value="HRDC-like"/>
    <property type="match status" value="1"/>
</dbReference>
<dbReference type="GO" id="GO:0005730">
    <property type="term" value="C:nucleolus"/>
    <property type="evidence" value="ECO:0007669"/>
    <property type="project" value="TreeGrafter"/>
</dbReference>
<dbReference type="GO" id="GO:0006013">
    <property type="term" value="P:mannose metabolic process"/>
    <property type="evidence" value="ECO:0007669"/>
    <property type="project" value="InterPro"/>
</dbReference>
<dbReference type="GO" id="GO:0071040">
    <property type="term" value="P:nuclear polyadenylation-dependent antisense transcript catabolic process"/>
    <property type="evidence" value="ECO:0007669"/>
    <property type="project" value="TreeGrafter"/>
</dbReference>
<comment type="subcellular location">
    <subcellularLocation>
        <location evidence="1">Nucleus</location>
    </subcellularLocation>
</comment>
<dbReference type="InterPro" id="IPR002121">
    <property type="entry name" value="HRDC_dom"/>
</dbReference>
<dbReference type="SUPFAM" id="SSF88688">
    <property type="entry name" value="Families 57/38 glycoside transferase middle domain"/>
    <property type="match status" value="1"/>
</dbReference>
<dbReference type="Gene3D" id="1.20.1270.50">
    <property type="entry name" value="Glycoside hydrolase family 38, central domain"/>
    <property type="match status" value="2"/>
</dbReference>
<dbReference type="GO" id="GO:0071039">
    <property type="term" value="P:nuclear polyadenylation-dependent CUT catabolic process"/>
    <property type="evidence" value="ECO:0007669"/>
    <property type="project" value="TreeGrafter"/>
</dbReference>
<feature type="domain" description="HRDC" evidence="6">
    <location>
        <begin position="181"/>
        <end position="261"/>
    </location>
</feature>
<dbReference type="InterPro" id="IPR027291">
    <property type="entry name" value="Glyco_hydro_38_N_sf"/>
</dbReference>
<dbReference type="GO" id="GO:0000166">
    <property type="term" value="F:nucleotide binding"/>
    <property type="evidence" value="ECO:0007669"/>
    <property type="project" value="InterPro"/>
</dbReference>
<dbReference type="FunFam" id="1.20.1270.50:FF:000003">
    <property type="entry name" value="Alpha-mannosidase"/>
    <property type="match status" value="1"/>
</dbReference>
<organism evidence="7 9">
    <name type="scientific">Didymodactylos carnosus</name>
    <dbReference type="NCBI Taxonomy" id="1234261"/>
    <lineage>
        <taxon>Eukaryota</taxon>
        <taxon>Metazoa</taxon>
        <taxon>Spiralia</taxon>
        <taxon>Gnathifera</taxon>
        <taxon>Rotifera</taxon>
        <taxon>Eurotatoria</taxon>
        <taxon>Bdelloidea</taxon>
        <taxon>Philodinida</taxon>
        <taxon>Philodinidae</taxon>
        <taxon>Didymodactylos</taxon>
    </lineage>
</organism>
<evidence type="ECO:0000256" key="1">
    <source>
        <dbReference type="ARBA" id="ARBA00004123"/>
    </source>
</evidence>
<dbReference type="GO" id="GO:0071036">
    <property type="term" value="P:nuclear polyadenylation-dependent snoRNA catabolic process"/>
    <property type="evidence" value="ECO:0007669"/>
    <property type="project" value="TreeGrafter"/>
</dbReference>
<dbReference type="SMART" id="SM00474">
    <property type="entry name" value="35EXOc"/>
    <property type="match status" value="1"/>
</dbReference>
<dbReference type="Gene3D" id="3.30.420.10">
    <property type="entry name" value="Ribonuclease H-like superfamily/Ribonuclease H"/>
    <property type="match status" value="1"/>
</dbReference>
<dbReference type="InterPro" id="IPR028995">
    <property type="entry name" value="Glyco_hydro_57/38_cen_sf"/>
</dbReference>
<dbReference type="Pfam" id="PF01612">
    <property type="entry name" value="DNA_pol_A_exo1"/>
    <property type="match status" value="1"/>
</dbReference>
<evidence type="ECO:0000313" key="8">
    <source>
        <dbReference type="EMBL" id="CAF4171665.1"/>
    </source>
</evidence>
<dbReference type="SUPFAM" id="SSF53098">
    <property type="entry name" value="Ribonuclease H-like"/>
    <property type="match status" value="1"/>
</dbReference>
<dbReference type="PROSITE" id="PS50967">
    <property type="entry name" value="HRDC"/>
    <property type="match status" value="1"/>
</dbReference>
<dbReference type="GO" id="GO:0000467">
    <property type="term" value="P:exonucleolytic trimming to generate mature 3'-end of 5.8S rRNA from tricistronic rRNA transcript (SSU-rRNA, 5.8S rRNA, LSU-rRNA)"/>
    <property type="evidence" value="ECO:0007669"/>
    <property type="project" value="InterPro"/>
</dbReference>
<dbReference type="InterPro" id="IPR036397">
    <property type="entry name" value="RNaseH_sf"/>
</dbReference>
<dbReference type="Proteomes" id="UP000677228">
    <property type="component" value="Unassembled WGS sequence"/>
</dbReference>
<keyword evidence="2" id="KW-0378">Hydrolase</keyword>
<dbReference type="GO" id="GO:0071038">
    <property type="term" value="P:TRAMP-dependent tRNA surveillance pathway"/>
    <property type="evidence" value="ECO:0007669"/>
    <property type="project" value="TreeGrafter"/>
</dbReference>
<dbReference type="GO" id="GO:0071044">
    <property type="term" value="P:histone mRNA catabolic process"/>
    <property type="evidence" value="ECO:0007669"/>
    <property type="project" value="TreeGrafter"/>
</dbReference>
<comment type="caution">
    <text evidence="7">The sequence shown here is derived from an EMBL/GenBank/DDBJ whole genome shotgun (WGS) entry which is preliminary data.</text>
</comment>
<dbReference type="Gene3D" id="3.20.110.10">
    <property type="entry name" value="Glycoside hydrolase 38, N terminal domain"/>
    <property type="match status" value="1"/>
</dbReference>
<dbReference type="InterPro" id="IPR010997">
    <property type="entry name" value="HRDC-like_sf"/>
</dbReference>
<feature type="region of interest" description="Disordered" evidence="5">
    <location>
        <begin position="347"/>
        <end position="430"/>
    </location>
</feature>
<evidence type="ECO:0000313" key="9">
    <source>
        <dbReference type="Proteomes" id="UP000677228"/>
    </source>
</evidence>
<dbReference type="GO" id="GO:0003727">
    <property type="term" value="F:single-stranded RNA binding"/>
    <property type="evidence" value="ECO:0007669"/>
    <property type="project" value="TreeGrafter"/>
</dbReference>
<evidence type="ECO:0000256" key="4">
    <source>
        <dbReference type="ARBA" id="ARBA00023295"/>
    </source>
</evidence>
<dbReference type="InterPro" id="IPR044876">
    <property type="entry name" value="HRDC_dom_sf"/>
</dbReference>
<dbReference type="Pfam" id="PF00570">
    <property type="entry name" value="HRDC"/>
    <property type="match status" value="1"/>
</dbReference>
<accession>A0A8S2F7Y6</accession>
<feature type="compositionally biased region" description="Polar residues" evidence="5">
    <location>
        <begin position="352"/>
        <end position="361"/>
    </location>
</feature>
<dbReference type="InterPro" id="IPR037094">
    <property type="entry name" value="Glyco_hydro_38_cen_sf"/>
</dbReference>
<name>A0A8S2F7Y6_9BILA</name>
<dbReference type="SMART" id="SM00872">
    <property type="entry name" value="Alpha-mann_mid"/>
    <property type="match status" value="1"/>
</dbReference>
<feature type="non-terminal residue" evidence="7">
    <location>
        <position position="598"/>
    </location>
</feature>
<dbReference type="AlphaFoldDB" id="A0A8S2F7Y6"/>
<dbReference type="GO" id="GO:0071035">
    <property type="term" value="P:nuclear polyadenylation-dependent rRNA catabolic process"/>
    <property type="evidence" value="ECO:0007669"/>
    <property type="project" value="TreeGrafter"/>
</dbReference>
<dbReference type="InterPro" id="IPR002562">
    <property type="entry name" value="3'-5'_exonuclease_dom"/>
</dbReference>
<dbReference type="GO" id="GO:0004559">
    <property type="term" value="F:alpha-mannosidase activity"/>
    <property type="evidence" value="ECO:0007669"/>
    <property type="project" value="InterPro"/>
</dbReference>
<dbReference type="InterPro" id="IPR015341">
    <property type="entry name" value="Glyco_hydro_38_cen"/>
</dbReference>
<evidence type="ECO:0000256" key="3">
    <source>
        <dbReference type="ARBA" id="ARBA00023242"/>
    </source>
</evidence>
<evidence type="ECO:0000259" key="6">
    <source>
        <dbReference type="PROSITE" id="PS50967"/>
    </source>
</evidence>
<dbReference type="GO" id="GO:0071051">
    <property type="term" value="P:poly(A)-dependent snoRNA 3'-end processing"/>
    <property type="evidence" value="ECO:0007669"/>
    <property type="project" value="TreeGrafter"/>
</dbReference>
<dbReference type="GO" id="GO:0000176">
    <property type="term" value="C:nuclear exosome (RNase complex)"/>
    <property type="evidence" value="ECO:0007669"/>
    <property type="project" value="TreeGrafter"/>
</dbReference>
<dbReference type="EMBL" id="CAJOBA010045029">
    <property type="protein sequence ID" value="CAF4171665.1"/>
    <property type="molecule type" value="Genomic_DNA"/>
</dbReference>
<evidence type="ECO:0000313" key="7">
    <source>
        <dbReference type="EMBL" id="CAF1361746.1"/>
    </source>
</evidence>
<dbReference type="Pfam" id="PF09261">
    <property type="entry name" value="Alpha-mann_mid"/>
    <property type="match status" value="1"/>
</dbReference>
<dbReference type="Proteomes" id="UP000682733">
    <property type="component" value="Unassembled WGS sequence"/>
</dbReference>
<evidence type="ECO:0000256" key="5">
    <source>
        <dbReference type="SAM" id="MobiDB-lite"/>
    </source>
</evidence>
<dbReference type="InterPro" id="IPR011330">
    <property type="entry name" value="Glyco_hydro/deAcase_b/a-brl"/>
</dbReference>